<evidence type="ECO:0000259" key="3">
    <source>
        <dbReference type="Pfam" id="PF17289"/>
    </source>
</evidence>
<dbReference type="EMBL" id="CP059833">
    <property type="protein sequence ID" value="QMV84085.1"/>
    <property type="molecule type" value="Genomic_DNA"/>
</dbReference>
<dbReference type="AlphaFoldDB" id="A0A7G5FBU4"/>
<dbReference type="NCBIfam" id="TIGR01547">
    <property type="entry name" value="phage_term_2"/>
    <property type="match status" value="1"/>
</dbReference>
<dbReference type="InterPro" id="IPR035421">
    <property type="entry name" value="Terminase_6C"/>
</dbReference>
<evidence type="ECO:0000313" key="4">
    <source>
        <dbReference type="EMBL" id="QMV84085.1"/>
    </source>
</evidence>
<evidence type="ECO:0000256" key="2">
    <source>
        <dbReference type="SAM" id="Phobius"/>
    </source>
</evidence>
<dbReference type="Gene3D" id="3.30.420.280">
    <property type="match status" value="1"/>
</dbReference>
<keyword evidence="5" id="KW-1185">Reference proteome</keyword>
<feature type="domain" description="Terminase large subunit gp17-like C-terminal" evidence="3">
    <location>
        <begin position="258"/>
        <end position="410"/>
    </location>
</feature>
<proteinExistence type="predicted"/>
<name>A0A7G5FBU4_9CORY</name>
<keyword evidence="1" id="KW-1188">Viral release from host cell</keyword>
<dbReference type="Proteomes" id="UP000515570">
    <property type="component" value="Chromosome"/>
</dbReference>
<keyword evidence="2" id="KW-0472">Membrane</keyword>
<evidence type="ECO:0000313" key="5">
    <source>
        <dbReference type="Proteomes" id="UP000515570"/>
    </source>
</evidence>
<organism evidence="4 5">
    <name type="scientific">Corynebacterium hindlerae</name>
    <dbReference type="NCBI Taxonomy" id="699041"/>
    <lineage>
        <taxon>Bacteria</taxon>
        <taxon>Bacillati</taxon>
        <taxon>Actinomycetota</taxon>
        <taxon>Actinomycetes</taxon>
        <taxon>Mycobacteriales</taxon>
        <taxon>Corynebacteriaceae</taxon>
        <taxon>Corynebacterium</taxon>
    </lineage>
</organism>
<dbReference type="Gene3D" id="3.40.50.300">
    <property type="entry name" value="P-loop containing nucleotide triphosphate hydrolases"/>
    <property type="match status" value="1"/>
</dbReference>
<protein>
    <submittedName>
        <fullName evidence="4">PBSX family phage terminase large subunit</fullName>
    </submittedName>
</protein>
<keyword evidence="2" id="KW-1133">Transmembrane helix</keyword>
<sequence>MTATFSSKQMRALADSGHRVNIWDGAVRSGKTFAWIFLILAMIQLASGVGGIVIVGKNRDSVYRNVFEPIEQNDVFALVRPFVQYRQGAAFATIFGKKVHVIGANDAGAESRIRGMTLQLAFCDELTVLHVQFFKQLLARLSVKGAKLFATTNPDTPGHWLMTDYLAKIPGCRHFSASTPQDDRLADWSYWHFTMEDNPSLDEAYKASLRREYTGVWYKRFILGQWVAADGAVYDFFDPDAHTISPDDIPPIERYLAMGIDYGTTHPTAGYLLGLGKDGKLYITDEWAPNRQSDGKLKKLTDKQLSDDLKQWLEERTYPEWIYVDPAAGSFKQQLYVDGFHHTANAKNDVLDGIRTTASILANGDLLISRDCKYLIQQIPGYRWDDKATERGEEKPIKTEDDEADAMRYVCYSSRHLWQHRLKG</sequence>
<keyword evidence="2" id="KW-0812">Transmembrane</keyword>
<dbReference type="Pfam" id="PF03237">
    <property type="entry name" value="Terminase_6N"/>
    <property type="match status" value="1"/>
</dbReference>
<feature type="transmembrane region" description="Helical" evidence="2">
    <location>
        <begin position="33"/>
        <end position="55"/>
    </location>
</feature>
<dbReference type="InterPro" id="IPR006437">
    <property type="entry name" value="Phage_terminase_lsu"/>
</dbReference>
<reference evidence="4 5" key="1">
    <citation type="submission" date="2020-07" db="EMBL/GenBank/DDBJ databases">
        <title>non toxigenic Corynebacterium sp. nov from a clinical source.</title>
        <authorList>
            <person name="Bernier A.-M."/>
            <person name="Bernard K."/>
        </authorList>
    </citation>
    <scope>NUCLEOTIDE SEQUENCE [LARGE SCALE GENOMIC DNA]</scope>
    <source>
        <strain evidence="5">NML 93-0612</strain>
    </source>
</reference>
<dbReference type="RefSeq" id="WP_182384895.1">
    <property type="nucleotide sequence ID" value="NZ_CP059833.1"/>
</dbReference>
<evidence type="ECO:0000256" key="1">
    <source>
        <dbReference type="ARBA" id="ARBA00022612"/>
    </source>
</evidence>
<dbReference type="InterPro" id="IPR027417">
    <property type="entry name" value="P-loop_NTPase"/>
</dbReference>
<dbReference type="Pfam" id="PF17289">
    <property type="entry name" value="Terminase_6C"/>
    <property type="match status" value="1"/>
</dbReference>
<gene>
    <name evidence="4" type="ORF">HW450_06720</name>
</gene>
<accession>A0A7G5FBU4</accession>